<dbReference type="GO" id="GO:0006814">
    <property type="term" value="P:sodium ion transport"/>
    <property type="evidence" value="ECO:0007669"/>
    <property type="project" value="TreeGrafter"/>
</dbReference>
<feature type="transmembrane region" description="Helical" evidence="5">
    <location>
        <begin position="214"/>
        <end position="236"/>
    </location>
</feature>
<sequence>MEANNGLFTTKKPAQWNQQRATLKATELFKEFETQGGAGKTDAALFRSETHRIDDGKKKKRRALNKKFVIRIVEHRLFNWFIMAVIICNIVTITVETEYVASAPSTDGGAAETPPVFQYLDLVYLAIYTIEAALKIYADFGIYWKGGYNRFDFFILTMSYAQWIASLVATGSTNLTVLRMLRALRALRAFRSVSMVRTLQVIVNALTRTITRDIIDVIILLLITIFIYAVMGVYLFGDDPTKPAYSDWASLDKAFHVLWVWTTTDGWQGYQQKLEDSGYSGNQYFAMSFIFIASMIITNLFIAIICENIDEATQADRALQLYKLRKARQQKRDMFMRKQKSDMRNLVAQQRLSGNMQELLAKLAGTLRHDDIVAQSHLSCNLTWLETYMVTLHYHENTMYRIQQTHFRIANSLAEIVDSRYSARLKEEI</sequence>
<dbReference type="Gene3D" id="1.10.287.70">
    <property type="match status" value="1"/>
</dbReference>
<feature type="transmembrane region" description="Helical" evidence="5">
    <location>
        <begin position="77"/>
        <end position="95"/>
    </location>
</feature>
<dbReference type="GO" id="GO:0030317">
    <property type="term" value="P:flagellated sperm motility"/>
    <property type="evidence" value="ECO:0007669"/>
    <property type="project" value="TreeGrafter"/>
</dbReference>
<dbReference type="Proteomes" id="UP000070544">
    <property type="component" value="Unassembled WGS sequence"/>
</dbReference>
<keyword evidence="4 5" id="KW-0472">Membrane</keyword>
<evidence type="ECO:0000313" key="8">
    <source>
        <dbReference type="Proteomes" id="UP000070544"/>
    </source>
</evidence>
<dbReference type="InterPro" id="IPR005821">
    <property type="entry name" value="Ion_trans_dom"/>
</dbReference>
<feature type="transmembrane region" description="Helical" evidence="5">
    <location>
        <begin position="160"/>
        <end position="181"/>
    </location>
</feature>
<evidence type="ECO:0000259" key="6">
    <source>
        <dbReference type="Pfam" id="PF00520"/>
    </source>
</evidence>
<dbReference type="GO" id="GO:0036128">
    <property type="term" value="C:CatSper complex"/>
    <property type="evidence" value="ECO:0007669"/>
    <property type="project" value="TreeGrafter"/>
</dbReference>
<evidence type="ECO:0000256" key="2">
    <source>
        <dbReference type="ARBA" id="ARBA00022692"/>
    </source>
</evidence>
<evidence type="ECO:0000256" key="5">
    <source>
        <dbReference type="SAM" id="Phobius"/>
    </source>
</evidence>
<dbReference type="GO" id="GO:0005245">
    <property type="term" value="F:voltage-gated calcium channel activity"/>
    <property type="evidence" value="ECO:0007669"/>
    <property type="project" value="TreeGrafter"/>
</dbReference>
<dbReference type="PANTHER" id="PTHR47131">
    <property type="entry name" value="CATION CHANNEL SPERM-ASSOCIATED PROTEIN 3"/>
    <property type="match status" value="1"/>
</dbReference>
<dbReference type="AlphaFoldDB" id="A0A139AZ34"/>
<dbReference type="STRING" id="1344416.A0A139AZ34"/>
<keyword evidence="3 5" id="KW-1133">Transmembrane helix</keyword>
<evidence type="ECO:0000313" key="7">
    <source>
        <dbReference type="EMBL" id="KXS22012.1"/>
    </source>
</evidence>
<keyword evidence="2 5" id="KW-0812">Transmembrane</keyword>
<dbReference type="SUPFAM" id="SSF81324">
    <property type="entry name" value="Voltage-gated potassium channels"/>
    <property type="match status" value="1"/>
</dbReference>
<dbReference type="Gene3D" id="1.20.120.350">
    <property type="entry name" value="Voltage-gated potassium channels. Chain C"/>
    <property type="match status" value="1"/>
</dbReference>
<protein>
    <recommendedName>
        <fullName evidence="6">Ion transport domain-containing protein</fullName>
    </recommendedName>
</protein>
<accession>A0A139AZ34</accession>
<dbReference type="InterPro" id="IPR027359">
    <property type="entry name" value="Volt_channel_dom_sf"/>
</dbReference>
<feature type="transmembrane region" description="Helical" evidence="5">
    <location>
        <begin position="284"/>
        <end position="306"/>
    </location>
</feature>
<dbReference type="OMA" id="ICNIVTI"/>
<feature type="domain" description="Ion transport" evidence="6">
    <location>
        <begin position="75"/>
        <end position="315"/>
    </location>
</feature>
<evidence type="ECO:0000256" key="4">
    <source>
        <dbReference type="ARBA" id="ARBA00023136"/>
    </source>
</evidence>
<evidence type="ECO:0000256" key="3">
    <source>
        <dbReference type="ARBA" id="ARBA00022989"/>
    </source>
</evidence>
<dbReference type="Pfam" id="PF00520">
    <property type="entry name" value="Ion_trans"/>
    <property type="match status" value="1"/>
</dbReference>
<organism evidence="7 8">
    <name type="scientific">Gonapodya prolifera (strain JEL478)</name>
    <name type="common">Monoblepharis prolifera</name>
    <dbReference type="NCBI Taxonomy" id="1344416"/>
    <lineage>
        <taxon>Eukaryota</taxon>
        <taxon>Fungi</taxon>
        <taxon>Fungi incertae sedis</taxon>
        <taxon>Chytridiomycota</taxon>
        <taxon>Chytridiomycota incertae sedis</taxon>
        <taxon>Monoblepharidomycetes</taxon>
        <taxon>Monoblepharidales</taxon>
        <taxon>Gonapodyaceae</taxon>
        <taxon>Gonapodya</taxon>
    </lineage>
</organism>
<reference evidence="7 8" key="1">
    <citation type="journal article" date="2015" name="Genome Biol. Evol.">
        <title>Phylogenomic analyses indicate that early fungi evolved digesting cell walls of algal ancestors of land plants.</title>
        <authorList>
            <person name="Chang Y."/>
            <person name="Wang S."/>
            <person name="Sekimoto S."/>
            <person name="Aerts A.L."/>
            <person name="Choi C."/>
            <person name="Clum A."/>
            <person name="LaButti K.M."/>
            <person name="Lindquist E.A."/>
            <person name="Yee Ngan C."/>
            <person name="Ohm R.A."/>
            <person name="Salamov A.A."/>
            <person name="Grigoriev I.V."/>
            <person name="Spatafora J.W."/>
            <person name="Berbee M.L."/>
        </authorList>
    </citation>
    <scope>NUCLEOTIDE SEQUENCE [LARGE SCALE GENOMIC DNA]</scope>
    <source>
        <strain evidence="7 8">JEL478</strain>
    </source>
</reference>
<proteinExistence type="predicted"/>
<dbReference type="EMBL" id="KQ965731">
    <property type="protein sequence ID" value="KXS22012.1"/>
    <property type="molecule type" value="Genomic_DNA"/>
</dbReference>
<keyword evidence="8" id="KW-1185">Reference proteome</keyword>
<comment type="subcellular location">
    <subcellularLocation>
        <location evidence="1">Membrane</location>
        <topology evidence="1">Multi-pass membrane protein</topology>
    </subcellularLocation>
</comment>
<dbReference type="PANTHER" id="PTHR47131:SF1">
    <property type="entry name" value="CATION CHANNEL SPERM-ASSOCIATED PROTEIN 3"/>
    <property type="match status" value="1"/>
</dbReference>
<name>A0A139AZ34_GONPJ</name>
<gene>
    <name evidence="7" type="ORF">M427DRAFT_161863</name>
</gene>
<evidence type="ECO:0000256" key="1">
    <source>
        <dbReference type="ARBA" id="ARBA00004141"/>
    </source>
</evidence>
<dbReference type="OrthoDB" id="416585at2759"/>